<dbReference type="PANTHER" id="PTHR22946">
    <property type="entry name" value="DIENELACTONE HYDROLASE DOMAIN-CONTAINING PROTEIN-RELATED"/>
    <property type="match status" value="1"/>
</dbReference>
<dbReference type="Proteomes" id="UP000503011">
    <property type="component" value="Chromosome"/>
</dbReference>
<dbReference type="EMBL" id="AP022871">
    <property type="protein sequence ID" value="BCB90497.1"/>
    <property type="molecule type" value="Genomic_DNA"/>
</dbReference>
<dbReference type="AlphaFoldDB" id="A0A6F8YWH7"/>
<gene>
    <name evidence="3" type="ORF">Psuf_078100</name>
</gene>
<dbReference type="GO" id="GO:0016787">
    <property type="term" value="F:hydrolase activity"/>
    <property type="evidence" value="ECO:0007669"/>
    <property type="project" value="UniProtKB-KW"/>
</dbReference>
<evidence type="ECO:0000256" key="1">
    <source>
        <dbReference type="ARBA" id="ARBA00008645"/>
    </source>
</evidence>
<reference evidence="3 4" key="2">
    <citation type="submission" date="2020-03" db="EMBL/GenBank/DDBJ databases">
        <authorList>
            <person name="Ichikawa N."/>
            <person name="Kimura A."/>
            <person name="Kitahashi Y."/>
            <person name="Uohara A."/>
        </authorList>
    </citation>
    <scope>NUCLEOTIDE SEQUENCE [LARGE SCALE GENOMIC DNA]</scope>
    <source>
        <strain evidence="3 4">NBRC 105367</strain>
    </source>
</reference>
<feature type="domain" description="KANL3/Tex30 alpha/beta hydrolase-like" evidence="2">
    <location>
        <begin position="22"/>
        <end position="190"/>
    </location>
</feature>
<sequence length="229" mass="24052">MKLDVAGVSLEADVAVPREPRGLVLFAHGSGSSRLSPRNRMVASRLEAAQFATVLTDLLTPAEEEADAATGHLRFDVTLLARRLTAIVDLLPRLSGLRQLPIGLFGASTGAAAALLTAAARPPQVHAVVCRGGRPDLADRHLPSVRVPTLLVVGERDTEVTDLNRAASRRLGGEWALRVVSGATHLFEEPGALEEVANAATAWFNIHLAAPGHDVEGLTGVMMEGGGFA</sequence>
<accession>A0A6F8YWH7</accession>
<name>A0A6F8YWH7_9ACTN</name>
<dbReference type="InterPro" id="IPR029058">
    <property type="entry name" value="AB_hydrolase_fold"/>
</dbReference>
<protein>
    <submittedName>
        <fullName evidence="3">Hydrolase</fullName>
    </submittedName>
</protein>
<evidence type="ECO:0000313" key="4">
    <source>
        <dbReference type="Proteomes" id="UP000503011"/>
    </source>
</evidence>
<dbReference type="KEGG" id="psuu:Psuf_078100"/>
<evidence type="ECO:0000259" key="2">
    <source>
        <dbReference type="Pfam" id="PF20408"/>
    </source>
</evidence>
<dbReference type="InterPro" id="IPR050261">
    <property type="entry name" value="FrsA_esterase"/>
</dbReference>
<keyword evidence="4" id="KW-1185">Reference proteome</keyword>
<dbReference type="Pfam" id="PF20408">
    <property type="entry name" value="Abhydrolase_11"/>
    <property type="match status" value="1"/>
</dbReference>
<dbReference type="RefSeq" id="WP_173162830.1">
    <property type="nucleotide sequence ID" value="NZ_AP022871.1"/>
</dbReference>
<dbReference type="InterPro" id="IPR046879">
    <property type="entry name" value="KANL3/Tex30_Abhydrolase"/>
</dbReference>
<organism evidence="3 4">
    <name type="scientific">Phytohabitans suffuscus</name>
    <dbReference type="NCBI Taxonomy" id="624315"/>
    <lineage>
        <taxon>Bacteria</taxon>
        <taxon>Bacillati</taxon>
        <taxon>Actinomycetota</taxon>
        <taxon>Actinomycetes</taxon>
        <taxon>Micromonosporales</taxon>
        <taxon>Micromonosporaceae</taxon>
    </lineage>
</organism>
<comment type="similarity">
    <text evidence="1">Belongs to the AB hydrolase superfamily.</text>
</comment>
<evidence type="ECO:0000313" key="3">
    <source>
        <dbReference type="EMBL" id="BCB90497.1"/>
    </source>
</evidence>
<keyword evidence="3" id="KW-0378">Hydrolase</keyword>
<proteinExistence type="inferred from homology"/>
<dbReference type="Gene3D" id="3.40.50.1820">
    <property type="entry name" value="alpha/beta hydrolase"/>
    <property type="match status" value="1"/>
</dbReference>
<dbReference type="SUPFAM" id="SSF53474">
    <property type="entry name" value="alpha/beta-Hydrolases"/>
    <property type="match status" value="1"/>
</dbReference>
<reference evidence="3 4" key="1">
    <citation type="submission" date="2020-03" db="EMBL/GenBank/DDBJ databases">
        <title>Whole genome shotgun sequence of Phytohabitans suffuscus NBRC 105367.</title>
        <authorList>
            <person name="Komaki H."/>
            <person name="Tamura T."/>
        </authorList>
    </citation>
    <scope>NUCLEOTIDE SEQUENCE [LARGE SCALE GENOMIC DNA]</scope>
    <source>
        <strain evidence="3 4">NBRC 105367</strain>
    </source>
</reference>